<dbReference type="PaxDb" id="3218-PP1S20_335V6.1"/>
<evidence type="ECO:0000313" key="4">
    <source>
        <dbReference type="Proteomes" id="UP000006727"/>
    </source>
</evidence>
<name>A0A2K1IYA5_PHYPA</name>
<dbReference type="SUPFAM" id="SSF82657">
    <property type="entry name" value="BolA-like"/>
    <property type="match status" value="1"/>
</dbReference>
<reference evidence="3" key="3">
    <citation type="submission" date="2020-12" db="UniProtKB">
        <authorList>
            <consortium name="EnsemblPlants"/>
        </authorList>
    </citation>
    <scope>IDENTIFICATION</scope>
</reference>
<dbReference type="InParanoid" id="A0A2K1IYA5"/>
<reference evidence="2 4" key="1">
    <citation type="journal article" date="2008" name="Science">
        <title>The Physcomitrella genome reveals evolutionary insights into the conquest of land by plants.</title>
        <authorList>
            <person name="Rensing S."/>
            <person name="Lang D."/>
            <person name="Zimmer A."/>
            <person name="Terry A."/>
            <person name="Salamov A."/>
            <person name="Shapiro H."/>
            <person name="Nishiyama T."/>
            <person name="Perroud P.-F."/>
            <person name="Lindquist E."/>
            <person name="Kamisugi Y."/>
            <person name="Tanahashi T."/>
            <person name="Sakakibara K."/>
            <person name="Fujita T."/>
            <person name="Oishi K."/>
            <person name="Shin-I T."/>
            <person name="Kuroki Y."/>
            <person name="Toyoda A."/>
            <person name="Suzuki Y."/>
            <person name="Hashimoto A."/>
            <person name="Yamaguchi K."/>
            <person name="Sugano A."/>
            <person name="Kohara Y."/>
            <person name="Fujiyama A."/>
            <person name="Anterola A."/>
            <person name="Aoki S."/>
            <person name="Ashton N."/>
            <person name="Barbazuk W.B."/>
            <person name="Barker E."/>
            <person name="Bennetzen J."/>
            <person name="Bezanilla M."/>
            <person name="Blankenship R."/>
            <person name="Cho S.H."/>
            <person name="Dutcher S."/>
            <person name="Estelle M."/>
            <person name="Fawcett J.A."/>
            <person name="Gundlach H."/>
            <person name="Hanada K."/>
            <person name="Heyl A."/>
            <person name="Hicks K.A."/>
            <person name="Hugh J."/>
            <person name="Lohr M."/>
            <person name="Mayer K."/>
            <person name="Melkozernov A."/>
            <person name="Murata T."/>
            <person name="Nelson D."/>
            <person name="Pils B."/>
            <person name="Prigge M."/>
            <person name="Reiss B."/>
            <person name="Renner T."/>
            <person name="Rombauts S."/>
            <person name="Rushton P."/>
            <person name="Sanderfoot A."/>
            <person name="Schween G."/>
            <person name="Shiu S.-H."/>
            <person name="Stueber K."/>
            <person name="Theodoulou F.L."/>
            <person name="Tu H."/>
            <person name="Van de Peer Y."/>
            <person name="Verrier P.J."/>
            <person name="Waters E."/>
            <person name="Wood A."/>
            <person name="Yang L."/>
            <person name="Cove D."/>
            <person name="Cuming A."/>
            <person name="Hasebe M."/>
            <person name="Lucas S."/>
            <person name="Mishler D.B."/>
            <person name="Reski R."/>
            <person name="Grigoriev I."/>
            <person name="Quatrano R.S."/>
            <person name="Boore J.L."/>
        </authorList>
    </citation>
    <scope>NUCLEOTIDE SEQUENCE [LARGE SCALE GENOMIC DNA]</scope>
    <source>
        <strain evidence="3 4">cv. Gransden 2004</strain>
    </source>
</reference>
<dbReference type="EMBL" id="ABEU02000019">
    <property type="protein sequence ID" value="PNR34255.1"/>
    <property type="molecule type" value="Genomic_DNA"/>
</dbReference>
<dbReference type="Proteomes" id="UP000006727">
    <property type="component" value="Chromosome 19"/>
</dbReference>
<dbReference type="Pfam" id="PF01722">
    <property type="entry name" value="BolA"/>
    <property type="match status" value="1"/>
</dbReference>
<gene>
    <name evidence="2" type="ORF">PHYPA_024072</name>
</gene>
<dbReference type="EnsemblPlants" id="Pp3c19_13280V3.2">
    <property type="protein sequence ID" value="PAC:32937968.CDS.1"/>
    <property type="gene ID" value="Pp3c19_13280"/>
</dbReference>
<sequence>MLGFKQSLTTPSCRHGVRTLLKRIEKTLQLYSTSFSMSTTAEGTTGASGKSMPTKKQIIEKKLAEALAPALLEVEDVSYQHAGHAGAPKGSSETHFNVKVVSEQFQGRNLLKRHRLVYDLLRDELQEGGVHALSLNTKTPAEVGPKP</sequence>
<dbReference type="InterPro" id="IPR036065">
    <property type="entry name" value="BolA-like_sf"/>
</dbReference>
<comment type="similarity">
    <text evidence="1">Belongs to the BolA/IbaG family.</text>
</comment>
<reference evidence="2 4" key="2">
    <citation type="journal article" date="2018" name="Plant J.">
        <title>The Physcomitrella patens chromosome-scale assembly reveals moss genome structure and evolution.</title>
        <authorList>
            <person name="Lang D."/>
            <person name="Ullrich K.K."/>
            <person name="Murat F."/>
            <person name="Fuchs J."/>
            <person name="Jenkins J."/>
            <person name="Haas F.B."/>
            <person name="Piednoel M."/>
            <person name="Gundlach H."/>
            <person name="Van Bel M."/>
            <person name="Meyberg R."/>
            <person name="Vives C."/>
            <person name="Morata J."/>
            <person name="Symeonidi A."/>
            <person name="Hiss M."/>
            <person name="Muchero W."/>
            <person name="Kamisugi Y."/>
            <person name="Saleh O."/>
            <person name="Blanc G."/>
            <person name="Decker E.L."/>
            <person name="van Gessel N."/>
            <person name="Grimwood J."/>
            <person name="Hayes R.D."/>
            <person name="Graham S.W."/>
            <person name="Gunter L.E."/>
            <person name="McDaniel S.F."/>
            <person name="Hoernstein S.N.W."/>
            <person name="Larsson A."/>
            <person name="Li F.W."/>
            <person name="Perroud P.F."/>
            <person name="Phillips J."/>
            <person name="Ranjan P."/>
            <person name="Rokshar D.S."/>
            <person name="Rothfels C.J."/>
            <person name="Schneider L."/>
            <person name="Shu S."/>
            <person name="Stevenson D.W."/>
            <person name="Thummler F."/>
            <person name="Tillich M."/>
            <person name="Villarreal Aguilar J.C."/>
            <person name="Widiez T."/>
            <person name="Wong G.K."/>
            <person name="Wymore A."/>
            <person name="Zhang Y."/>
            <person name="Zimmer A.D."/>
            <person name="Quatrano R.S."/>
            <person name="Mayer K.F.X."/>
            <person name="Goodstein D."/>
            <person name="Casacuberta J.M."/>
            <person name="Vandepoele K."/>
            <person name="Reski R."/>
            <person name="Cuming A.C."/>
            <person name="Tuskan G.A."/>
            <person name="Maumus F."/>
            <person name="Salse J."/>
            <person name="Schmutz J."/>
            <person name="Rensing S.A."/>
        </authorList>
    </citation>
    <scope>NUCLEOTIDE SEQUENCE [LARGE SCALE GENOMIC DNA]</scope>
    <source>
        <strain evidence="3 4">cv. Gransden 2004</strain>
    </source>
</reference>
<dbReference type="PANTHER" id="PTHR46230">
    <property type="match status" value="1"/>
</dbReference>
<accession>A0A2K1IYA5</accession>
<dbReference type="STRING" id="3218.A0A2K1IYA5"/>
<keyword evidence="4" id="KW-1185">Reference proteome</keyword>
<dbReference type="Gramene" id="Pp3c19_13280V3.1">
    <property type="protein sequence ID" value="PAC:32937967.CDS.1"/>
    <property type="gene ID" value="Pp3c19_13280"/>
</dbReference>
<dbReference type="Gene3D" id="3.30.300.90">
    <property type="entry name" value="BolA-like"/>
    <property type="match status" value="1"/>
</dbReference>
<dbReference type="Gramene" id="Pp3c19_13280V3.2">
    <property type="protein sequence ID" value="PAC:32937968.CDS.1"/>
    <property type="gene ID" value="Pp3c19_13280"/>
</dbReference>
<dbReference type="PANTHER" id="PTHR46230:SF3">
    <property type="entry name" value="SUFE-LIKE PROTEIN 1, CHLOROPLASTIC_MITOCHONDRIAL"/>
    <property type="match status" value="1"/>
</dbReference>
<protein>
    <recommendedName>
        <fullName evidence="5">Bola-like protein</fullName>
    </recommendedName>
</protein>
<evidence type="ECO:0000313" key="3">
    <source>
        <dbReference type="EnsemblPlants" id="PAC:32937967.CDS.1"/>
    </source>
</evidence>
<dbReference type="EnsemblPlants" id="Pp3c19_13280V3.1">
    <property type="protein sequence ID" value="PAC:32937967.CDS.1"/>
    <property type="gene ID" value="Pp3c19_13280"/>
</dbReference>
<organism evidence="2">
    <name type="scientific">Physcomitrium patens</name>
    <name type="common">Spreading-leaved earth moss</name>
    <name type="synonym">Physcomitrella patens</name>
    <dbReference type="NCBI Taxonomy" id="3218"/>
    <lineage>
        <taxon>Eukaryota</taxon>
        <taxon>Viridiplantae</taxon>
        <taxon>Streptophyta</taxon>
        <taxon>Embryophyta</taxon>
        <taxon>Bryophyta</taxon>
        <taxon>Bryophytina</taxon>
        <taxon>Bryopsida</taxon>
        <taxon>Funariidae</taxon>
        <taxon>Funariales</taxon>
        <taxon>Funariaceae</taxon>
        <taxon>Physcomitrium</taxon>
    </lineage>
</organism>
<evidence type="ECO:0000313" key="2">
    <source>
        <dbReference type="EMBL" id="PNR34255.1"/>
    </source>
</evidence>
<proteinExistence type="inferred from homology"/>
<dbReference type="AlphaFoldDB" id="A0A2K1IYA5"/>
<dbReference type="GO" id="GO:0016226">
    <property type="term" value="P:iron-sulfur cluster assembly"/>
    <property type="evidence" value="ECO:0000318"/>
    <property type="project" value="GO_Central"/>
</dbReference>
<dbReference type="FunCoup" id="A0A2K1IYA5">
    <property type="interactions" value="821"/>
</dbReference>
<evidence type="ECO:0000256" key="1">
    <source>
        <dbReference type="RuleBase" id="RU003860"/>
    </source>
</evidence>
<dbReference type="InterPro" id="IPR002634">
    <property type="entry name" value="BolA"/>
</dbReference>
<evidence type="ECO:0008006" key="5">
    <source>
        <dbReference type="Google" id="ProtNLM"/>
    </source>
</evidence>